<evidence type="ECO:0000256" key="1">
    <source>
        <dbReference type="SAM" id="SignalP"/>
    </source>
</evidence>
<name>A0A3G3IJB3_9GAMM</name>
<reference evidence="2 3" key="1">
    <citation type="submission" date="2017-11" db="EMBL/GenBank/DDBJ databases">
        <title>Genome sequence of the bacterial symbiont EPR9N from a vent mussel Bathymodiolus thermophilus.</title>
        <authorList>
            <person name="Won Y.-J."/>
        </authorList>
    </citation>
    <scope>NUCLEOTIDE SEQUENCE [LARGE SCALE GENOMIC DNA]</scope>
    <source>
        <strain evidence="2 3">EPR9N</strain>
    </source>
</reference>
<sequence length="228" mass="24652" precursor="true">MKKIIQTCLYIVTIVLSLNTAAAEEKTGDGHITAKASTMGFGIEYNYPVTSVLSIGIGVNKFSANKTLTKHNVHYNADVDFKSASIITNYHPFSNGFRLRAGTYYNDNKINLSADSSTGTLTIASTEFTNADIAINGELSFKKFSPYIGIGYGSEPIGDNTLSLDIDIGVMQSPIKVQLTGTCEANPTKELACHLFDPSLAKAKADLEEEAGKIKLYPIVSLGLSYRF</sequence>
<evidence type="ECO:0000313" key="2">
    <source>
        <dbReference type="EMBL" id="AYQ55798.1"/>
    </source>
</evidence>
<feature type="signal peptide" evidence="1">
    <location>
        <begin position="1"/>
        <end position="23"/>
    </location>
</feature>
<evidence type="ECO:0008006" key="4">
    <source>
        <dbReference type="Google" id="ProtNLM"/>
    </source>
</evidence>
<dbReference type="Gene3D" id="2.40.160.170">
    <property type="match status" value="1"/>
</dbReference>
<accession>A0A3G3IJB3</accession>
<organism evidence="2 3">
    <name type="scientific">Bathymodiolus thermophilus thioautotrophic gill symbiont</name>
    <dbReference type="NCBI Taxonomy" id="2360"/>
    <lineage>
        <taxon>Bacteria</taxon>
        <taxon>Pseudomonadati</taxon>
        <taxon>Pseudomonadota</taxon>
        <taxon>Gammaproteobacteria</taxon>
        <taxon>sulfur-oxidizing symbionts</taxon>
    </lineage>
</organism>
<gene>
    <name evidence="2" type="ORF">MS2017_0028</name>
</gene>
<dbReference type="EMBL" id="CP024634">
    <property type="protein sequence ID" value="AYQ55798.1"/>
    <property type="molecule type" value="Genomic_DNA"/>
</dbReference>
<feature type="chain" id="PRO_5018095145" description="Outer membrane protein beta-barrel domain-containing protein" evidence="1">
    <location>
        <begin position="24"/>
        <end position="228"/>
    </location>
</feature>
<protein>
    <recommendedName>
        <fullName evidence="4">Outer membrane protein beta-barrel domain-containing protein</fullName>
    </recommendedName>
</protein>
<proteinExistence type="predicted"/>
<dbReference type="Proteomes" id="UP000278334">
    <property type="component" value="Chromosome"/>
</dbReference>
<keyword evidence="1" id="KW-0732">Signal</keyword>
<dbReference type="RefSeq" id="WP_122950876.1">
    <property type="nucleotide sequence ID" value="NZ_CP024634.1"/>
</dbReference>
<evidence type="ECO:0000313" key="3">
    <source>
        <dbReference type="Proteomes" id="UP000278334"/>
    </source>
</evidence>
<dbReference type="KEGG" id="bthg:MS2017_0028"/>
<dbReference type="AlphaFoldDB" id="A0A3G3IJB3"/>